<dbReference type="Pfam" id="PF13448">
    <property type="entry name" value="DUF4114"/>
    <property type="match status" value="1"/>
</dbReference>
<keyword evidence="3" id="KW-0449">Lipoprotein</keyword>
<evidence type="ECO:0000259" key="2">
    <source>
        <dbReference type="Pfam" id="PF16130"/>
    </source>
</evidence>
<evidence type="ECO:0000313" key="3">
    <source>
        <dbReference type="EMBL" id="CUP20260.1"/>
    </source>
</evidence>
<dbReference type="Proteomes" id="UP000095606">
    <property type="component" value="Unassembled WGS sequence"/>
</dbReference>
<gene>
    <name evidence="3" type="ORF">ERS852461_02084</name>
    <name evidence="4" type="ORF">NXY30_20955</name>
</gene>
<evidence type="ECO:0000259" key="1">
    <source>
        <dbReference type="Pfam" id="PF13448"/>
    </source>
</evidence>
<sequence length="661" mass="73806">MTHKRLFNISSVIATAAFISGLLAGCMEKDLYDPNYGKDPVPDPGEYFGFETRGDVKLSVNYDLPGLIALLEVYDEDPMETVDNESVKKEGIEALFKIYTDKNGKYEGKMNIPTSVESIYLYTSSWGVPRCVKLDLKDGLASLDMSKITSPSANTKAVTRSYNFSKGSVPYTINSSANLYSLCKWGNCGLLSYIVDQSHQYIDDNPNPGYITHIGKVGAEDIGVFTKRMMQFFGNSADNSELVRESGVTNISVKQDGTTLDVVFLNRSASYNNTFGYYYYKTGEGVDPAKVKKYIVFPNVMMVSQELYNESILKCGDKVRLCYFGEDGKASQTFPKGYTVGWFIYADGYNYKNVGQQSDEINIHKPLLTSNPAKTKGQNFITVKDTKSGRVIIGVEDAGNKSYCDLLFYVDASSETSVDDSNRPNIPDNDKPIEEPDAQENLLGTLAFEDIWPNGGDYDMNDVVVEYCRATYFDSNNMINKIVDTFTPTHDGAMYENAFAYQIDKGQFGKVTSDKDIKVESEISSIIVFPSVKQAVKGKVGTYTITRTFDKASFNKENLKVYNPYIIVGYAANQKNRTEVHLPKHEATAYADASLIGSGNDAYYIDSEGAYPFAIDIPMSDFVPVTETHNIDTEYPYFKDWADSGGAKHTNWYKEYRSPQK</sequence>
<organism evidence="3 5">
    <name type="scientific">Bacteroides faecis</name>
    <dbReference type="NCBI Taxonomy" id="674529"/>
    <lineage>
        <taxon>Bacteria</taxon>
        <taxon>Pseudomonadati</taxon>
        <taxon>Bacteroidota</taxon>
        <taxon>Bacteroidia</taxon>
        <taxon>Bacteroidales</taxon>
        <taxon>Bacteroidaceae</taxon>
        <taxon>Bacteroides</taxon>
    </lineage>
</organism>
<evidence type="ECO:0000313" key="5">
    <source>
        <dbReference type="Proteomes" id="UP000095606"/>
    </source>
</evidence>
<evidence type="ECO:0000313" key="4">
    <source>
        <dbReference type="EMBL" id="UVQ73471.1"/>
    </source>
</evidence>
<dbReference type="InterPro" id="IPR031025">
    <property type="entry name" value="LruC_dom"/>
</dbReference>
<proteinExistence type="predicted"/>
<dbReference type="NCBIfam" id="TIGR04456">
    <property type="entry name" value="LruC_dom"/>
    <property type="match status" value="1"/>
</dbReference>
<dbReference type="GeneID" id="69590204"/>
<dbReference type="Proteomes" id="UP001060104">
    <property type="component" value="Chromosome"/>
</dbReference>
<reference evidence="4" key="2">
    <citation type="submission" date="2022-08" db="EMBL/GenBank/DDBJ databases">
        <title>Genome Sequencing of Bacteroides fragilis Group Isolates with Nanopore Technology.</title>
        <authorList>
            <person name="Tisza M.J."/>
            <person name="Smith D."/>
            <person name="Dekker J.P."/>
        </authorList>
    </citation>
    <scope>NUCLEOTIDE SEQUENCE</scope>
    <source>
        <strain evidence="4">BFG-527</strain>
    </source>
</reference>
<name>A0A174LF85_9BACE</name>
<dbReference type="InterPro" id="IPR032295">
    <property type="entry name" value="DUF4842"/>
</dbReference>
<reference evidence="3 5" key="1">
    <citation type="submission" date="2015-09" db="EMBL/GenBank/DDBJ databases">
        <authorList>
            <consortium name="Pathogen Informatics"/>
        </authorList>
    </citation>
    <scope>NUCLEOTIDE SEQUENCE [LARGE SCALE GENOMIC DNA]</scope>
    <source>
        <strain evidence="3 5">2789STDY5834846</strain>
    </source>
</reference>
<accession>A0A174LF85</accession>
<dbReference type="PROSITE" id="PS51257">
    <property type="entry name" value="PROKAR_LIPOPROTEIN"/>
    <property type="match status" value="1"/>
</dbReference>
<dbReference type="RefSeq" id="WP_055269441.1">
    <property type="nucleotide sequence ID" value="NZ_CAJTBR010000001.1"/>
</dbReference>
<keyword evidence="6" id="KW-1185">Reference proteome</keyword>
<dbReference type="EMBL" id="CP103141">
    <property type="protein sequence ID" value="UVQ73471.1"/>
    <property type="molecule type" value="Genomic_DNA"/>
</dbReference>
<protein>
    <submittedName>
        <fullName evidence="4">LruC domain-containing protein</fullName>
    </submittedName>
    <submittedName>
        <fullName evidence="3">Putative lipoprotein</fullName>
    </submittedName>
</protein>
<feature type="domain" description="DUF4842" evidence="2">
    <location>
        <begin position="478"/>
        <end position="653"/>
    </location>
</feature>
<dbReference type="Pfam" id="PF16130">
    <property type="entry name" value="DUF4842"/>
    <property type="match status" value="1"/>
</dbReference>
<dbReference type="InterPro" id="IPR025193">
    <property type="entry name" value="DUF4114"/>
</dbReference>
<dbReference type="EMBL" id="CZAE01000008">
    <property type="protein sequence ID" value="CUP20260.1"/>
    <property type="molecule type" value="Genomic_DNA"/>
</dbReference>
<evidence type="ECO:0000313" key="6">
    <source>
        <dbReference type="Proteomes" id="UP001060104"/>
    </source>
</evidence>
<dbReference type="AlphaFoldDB" id="A0A174LF85"/>
<feature type="domain" description="DUF4114" evidence="1">
    <location>
        <begin position="334"/>
        <end position="412"/>
    </location>
</feature>